<keyword evidence="2" id="KW-1185">Reference proteome</keyword>
<name>A0A183MW80_9TREM</name>
<dbReference type="AlphaFoldDB" id="A0A183MW80"/>
<proteinExistence type="predicted"/>
<evidence type="ECO:0000313" key="2">
    <source>
        <dbReference type="Proteomes" id="UP000277204"/>
    </source>
</evidence>
<sequence length="316" mass="37305">MGISWTRNHQTIIQNKEGGNHSECFHCYTPINDNNDNQFHGRLFRKGPDHPDGRSKRQGWNQQHRVWNYHGTDWKKRTRMLEKQWTTGQTELTFNSDFLRDTNELNEFKIALNNRFQALQYVPEEETTMEDNWKDIKEALISTGQEMLGRKKHHHKEWITIETPGVIRRRKNNRPTRAEKTELQTGYTKVNKTVKNSIRADKRKYMENLEMTAEKLRDKLFDESNPVNVNEYDYVFSTQAHLFPIKRIQKLVKNLHMNPFSFLNNSQGYELVKNSSCPNIKLTTSQYPMNDDLWKATEAFSKETIKEASSGYILSG</sequence>
<accession>A0A183MW80</accession>
<dbReference type="EMBL" id="UZAI01018256">
    <property type="protein sequence ID" value="VDP35099.1"/>
    <property type="molecule type" value="Genomic_DNA"/>
</dbReference>
<protein>
    <submittedName>
        <fullName evidence="1">Uncharacterized protein</fullName>
    </submittedName>
</protein>
<organism evidence="1 2">
    <name type="scientific">Schistosoma margrebowiei</name>
    <dbReference type="NCBI Taxonomy" id="48269"/>
    <lineage>
        <taxon>Eukaryota</taxon>
        <taxon>Metazoa</taxon>
        <taxon>Spiralia</taxon>
        <taxon>Lophotrochozoa</taxon>
        <taxon>Platyhelminthes</taxon>
        <taxon>Trematoda</taxon>
        <taxon>Digenea</taxon>
        <taxon>Strigeidida</taxon>
        <taxon>Schistosomatoidea</taxon>
        <taxon>Schistosomatidae</taxon>
        <taxon>Schistosoma</taxon>
    </lineage>
</organism>
<reference evidence="1 2" key="1">
    <citation type="submission" date="2018-11" db="EMBL/GenBank/DDBJ databases">
        <authorList>
            <consortium name="Pathogen Informatics"/>
        </authorList>
    </citation>
    <scope>NUCLEOTIDE SEQUENCE [LARGE SCALE GENOMIC DNA]</scope>
    <source>
        <strain evidence="1 2">Zambia</strain>
    </source>
</reference>
<dbReference type="Proteomes" id="UP000277204">
    <property type="component" value="Unassembled WGS sequence"/>
</dbReference>
<gene>
    <name evidence="1" type="ORF">SMRZ_LOCUS20305</name>
</gene>
<evidence type="ECO:0000313" key="1">
    <source>
        <dbReference type="EMBL" id="VDP35099.1"/>
    </source>
</evidence>